<protein>
    <submittedName>
        <fullName evidence="1">Uncharacterized protein</fullName>
    </submittedName>
</protein>
<reference evidence="1 2" key="1">
    <citation type="submission" date="2019-09" db="EMBL/GenBank/DDBJ databases">
        <authorList>
            <person name="Ou C."/>
        </authorList>
    </citation>
    <scope>NUCLEOTIDE SEQUENCE [LARGE SCALE GENOMIC DNA]</scope>
    <source>
        <strain evidence="1">S2</strain>
        <tissue evidence="1">Leaf</tissue>
    </source>
</reference>
<evidence type="ECO:0000313" key="1">
    <source>
        <dbReference type="EMBL" id="KAB2612965.1"/>
    </source>
</evidence>
<sequence>MDTGETGLGAGASWAAERTAKRTAVRATMEDAFAIVDRVCTSVCFREFMVFEDAKRLKAQLKEAWVDFSKSTLGVPSSAYVSKVMPRDMLKWYAPSLAKQQRFT</sequence>
<accession>A0A5N5GBX1</accession>
<dbReference type="EMBL" id="SMOL01000458">
    <property type="protein sequence ID" value="KAB2612965.1"/>
    <property type="molecule type" value="Genomic_DNA"/>
</dbReference>
<name>A0A5N5GBX1_9ROSA</name>
<dbReference type="AlphaFoldDB" id="A0A5N5GBX1"/>
<reference evidence="1 2" key="3">
    <citation type="submission" date="2019-11" db="EMBL/GenBank/DDBJ databases">
        <title>A de novo genome assembly of a pear dwarfing rootstock.</title>
        <authorList>
            <person name="Wang F."/>
            <person name="Wang J."/>
            <person name="Li S."/>
            <person name="Zhang Y."/>
            <person name="Fang M."/>
            <person name="Ma L."/>
            <person name="Zhao Y."/>
            <person name="Jiang S."/>
        </authorList>
    </citation>
    <scope>NUCLEOTIDE SEQUENCE [LARGE SCALE GENOMIC DNA]</scope>
    <source>
        <strain evidence="1">S2</strain>
        <tissue evidence="1">Leaf</tissue>
    </source>
</reference>
<evidence type="ECO:0000313" key="2">
    <source>
        <dbReference type="Proteomes" id="UP000327157"/>
    </source>
</evidence>
<keyword evidence="2" id="KW-1185">Reference proteome</keyword>
<dbReference type="Proteomes" id="UP000327157">
    <property type="component" value="Chromosome 9"/>
</dbReference>
<reference evidence="2" key="2">
    <citation type="submission" date="2019-10" db="EMBL/GenBank/DDBJ databases">
        <title>A de novo genome assembly of a pear dwarfing rootstock.</title>
        <authorList>
            <person name="Wang F."/>
            <person name="Wang J."/>
            <person name="Li S."/>
            <person name="Zhang Y."/>
            <person name="Fang M."/>
            <person name="Ma L."/>
            <person name="Zhao Y."/>
            <person name="Jiang S."/>
        </authorList>
    </citation>
    <scope>NUCLEOTIDE SEQUENCE [LARGE SCALE GENOMIC DNA]</scope>
</reference>
<proteinExistence type="predicted"/>
<organism evidence="1 2">
    <name type="scientific">Pyrus ussuriensis x Pyrus communis</name>
    <dbReference type="NCBI Taxonomy" id="2448454"/>
    <lineage>
        <taxon>Eukaryota</taxon>
        <taxon>Viridiplantae</taxon>
        <taxon>Streptophyta</taxon>
        <taxon>Embryophyta</taxon>
        <taxon>Tracheophyta</taxon>
        <taxon>Spermatophyta</taxon>
        <taxon>Magnoliopsida</taxon>
        <taxon>eudicotyledons</taxon>
        <taxon>Gunneridae</taxon>
        <taxon>Pentapetalae</taxon>
        <taxon>rosids</taxon>
        <taxon>fabids</taxon>
        <taxon>Rosales</taxon>
        <taxon>Rosaceae</taxon>
        <taxon>Amygdaloideae</taxon>
        <taxon>Maleae</taxon>
        <taxon>Pyrus</taxon>
    </lineage>
</organism>
<comment type="caution">
    <text evidence="1">The sequence shown here is derived from an EMBL/GenBank/DDBJ whole genome shotgun (WGS) entry which is preliminary data.</text>
</comment>
<gene>
    <name evidence="1" type="ORF">D8674_035281</name>
</gene>